<protein>
    <submittedName>
        <fullName evidence="2">Uncharacterized protein</fullName>
    </submittedName>
</protein>
<dbReference type="PANTHER" id="PTHR45180:SF1">
    <property type="entry name" value="OS01G0307686 PROTEIN"/>
    <property type="match status" value="1"/>
</dbReference>
<organism evidence="2 3">
    <name type="scientific">Salix viminalis</name>
    <name type="common">Common osier</name>
    <name type="synonym">Basket willow</name>
    <dbReference type="NCBI Taxonomy" id="40686"/>
    <lineage>
        <taxon>Eukaryota</taxon>
        <taxon>Viridiplantae</taxon>
        <taxon>Streptophyta</taxon>
        <taxon>Embryophyta</taxon>
        <taxon>Tracheophyta</taxon>
        <taxon>Spermatophyta</taxon>
        <taxon>Magnoliopsida</taxon>
        <taxon>eudicotyledons</taxon>
        <taxon>Gunneridae</taxon>
        <taxon>Pentapetalae</taxon>
        <taxon>rosids</taxon>
        <taxon>fabids</taxon>
        <taxon>Malpighiales</taxon>
        <taxon>Salicaceae</taxon>
        <taxon>Saliceae</taxon>
        <taxon>Salix</taxon>
    </lineage>
</organism>
<name>A0A9Q0VJZ0_SALVM</name>
<dbReference type="InterPro" id="IPR029063">
    <property type="entry name" value="SAM-dependent_MTases_sf"/>
</dbReference>
<evidence type="ECO:0000313" key="2">
    <source>
        <dbReference type="EMBL" id="KAJ6749661.1"/>
    </source>
</evidence>
<reference evidence="2" key="1">
    <citation type="submission" date="2022-11" db="EMBL/GenBank/DDBJ databases">
        <authorList>
            <person name="Hyden B.L."/>
            <person name="Feng K."/>
            <person name="Yates T."/>
            <person name="Jawdy S."/>
            <person name="Smart L.B."/>
            <person name="Muchero W."/>
        </authorList>
    </citation>
    <scope>NUCLEOTIDE SEQUENCE</scope>
    <source>
        <tissue evidence="2">Shoot tip</tissue>
    </source>
</reference>
<dbReference type="AlphaFoldDB" id="A0A9Q0VJZ0"/>
<keyword evidence="3" id="KW-1185">Reference proteome</keyword>
<comment type="caution">
    <text evidence="2">The sequence shown here is derived from an EMBL/GenBank/DDBJ whole genome shotgun (WGS) entry which is preliminary data.</text>
</comment>
<dbReference type="Gene3D" id="3.40.50.150">
    <property type="entry name" value="Vaccinia Virus protein VP39"/>
    <property type="match status" value="1"/>
</dbReference>
<dbReference type="PANTHER" id="PTHR45180">
    <property type="entry name" value="OS01G0307686 PROTEIN"/>
    <property type="match status" value="1"/>
</dbReference>
<feature type="region of interest" description="Disordered" evidence="1">
    <location>
        <begin position="153"/>
        <end position="172"/>
    </location>
</feature>
<sequence>MAELFVNQAKQYAETRPSYPQELFQFIASKTPTHDLACDVGTGRGQATRSGKHKFRFAGPSLFNIAIASSLRPCKKSQRGDSSAKRRTSTQYKIDGVDVHTWIVFHEEFLFIYLEKIIALMQSSHLATPFASYLCSMTRKCSKFFLPREVSASVPRTKPPSKRPRKKADAGRPFMKELAHSRSQSDMIVFNRIKGGLRFIDGRVFRLRHKAWRQQRAVILVVLSTLESTLE</sequence>
<dbReference type="Proteomes" id="UP001151529">
    <property type="component" value="Chromosome 16"/>
</dbReference>
<accession>A0A9Q0VJZ0</accession>
<dbReference type="EMBL" id="JAPFFL010000001">
    <property type="protein sequence ID" value="KAJ6749661.1"/>
    <property type="molecule type" value="Genomic_DNA"/>
</dbReference>
<evidence type="ECO:0000313" key="3">
    <source>
        <dbReference type="Proteomes" id="UP001151529"/>
    </source>
</evidence>
<gene>
    <name evidence="2" type="ORF">OIU85_000308</name>
</gene>
<proteinExistence type="predicted"/>
<reference evidence="2" key="2">
    <citation type="journal article" date="2023" name="Int. J. Mol. Sci.">
        <title>De Novo Assembly and Annotation of 11 Diverse Shrub Willow (Salix) Genomes Reveals Novel Gene Organization in Sex-Linked Regions.</title>
        <authorList>
            <person name="Hyden B."/>
            <person name="Feng K."/>
            <person name="Yates T.B."/>
            <person name="Jawdy S."/>
            <person name="Cereghino C."/>
            <person name="Smart L.B."/>
            <person name="Muchero W."/>
        </authorList>
    </citation>
    <scope>NUCLEOTIDE SEQUENCE [LARGE SCALE GENOMIC DNA]</scope>
    <source>
        <tissue evidence="2">Shoot tip</tissue>
    </source>
</reference>
<evidence type="ECO:0000256" key="1">
    <source>
        <dbReference type="SAM" id="MobiDB-lite"/>
    </source>
</evidence>
<dbReference type="OrthoDB" id="10027013at2759"/>